<dbReference type="GO" id="GO:0006355">
    <property type="term" value="P:regulation of DNA-templated transcription"/>
    <property type="evidence" value="ECO:0007669"/>
    <property type="project" value="UniProtKB-UniRule"/>
</dbReference>
<dbReference type="Gene3D" id="3.30.2060.10">
    <property type="entry name" value="Penicillin-binding protein 1b domain"/>
    <property type="match status" value="1"/>
</dbReference>
<evidence type="ECO:0000256" key="9">
    <source>
        <dbReference type="HAMAP-Rule" id="MF_00969"/>
    </source>
</evidence>
<dbReference type="Pfam" id="PF00270">
    <property type="entry name" value="DEAD"/>
    <property type="match status" value="1"/>
</dbReference>
<dbReference type="Pfam" id="PF17757">
    <property type="entry name" value="UvrB_inter"/>
    <property type="match status" value="1"/>
</dbReference>
<keyword evidence="7 9" id="KW-0238">DNA-binding</keyword>
<evidence type="ECO:0000259" key="10">
    <source>
        <dbReference type="PROSITE" id="PS51192"/>
    </source>
</evidence>
<accession>A0AAE3KAY4</accession>
<evidence type="ECO:0000256" key="2">
    <source>
        <dbReference type="ARBA" id="ARBA00022741"/>
    </source>
</evidence>
<comment type="function">
    <text evidence="9">Couples transcription and DNA repair by recognizing RNA polymerase (RNAP) stalled at DNA lesions. Mediates ATP-dependent release of RNAP and its truncated transcript from the DNA, and recruitment of nucleotide excision repair machinery to the damaged site.</text>
</comment>
<dbReference type="SMART" id="SM00982">
    <property type="entry name" value="TRCF"/>
    <property type="match status" value="1"/>
</dbReference>
<keyword evidence="2 9" id="KW-0547">Nucleotide-binding</keyword>
<dbReference type="SMART" id="SM00490">
    <property type="entry name" value="HELICc"/>
    <property type="match status" value="1"/>
</dbReference>
<dbReference type="PROSITE" id="PS51194">
    <property type="entry name" value="HELICASE_CTER"/>
    <property type="match status" value="1"/>
</dbReference>
<dbReference type="InterPro" id="IPR037235">
    <property type="entry name" value="TRCF-like_C_D7"/>
</dbReference>
<dbReference type="InterPro" id="IPR005118">
    <property type="entry name" value="TRCF_C"/>
</dbReference>
<gene>
    <name evidence="9" type="primary">mfd</name>
    <name evidence="12" type="ORF">J2T57_001251</name>
</gene>
<dbReference type="InterPro" id="IPR003711">
    <property type="entry name" value="CarD-like/TRCF_RID"/>
</dbReference>
<dbReference type="SUPFAM" id="SSF141259">
    <property type="entry name" value="CarD-like"/>
    <property type="match status" value="1"/>
</dbReference>
<dbReference type="EC" id="3.6.4.-" evidence="9"/>
<dbReference type="InterPro" id="IPR041471">
    <property type="entry name" value="UvrB_inter"/>
</dbReference>
<dbReference type="InterPro" id="IPR004576">
    <property type="entry name" value="Mfd"/>
</dbReference>
<keyword evidence="13" id="KW-1185">Reference proteome</keyword>
<dbReference type="Pfam" id="PF00271">
    <property type="entry name" value="Helicase_C"/>
    <property type="match status" value="1"/>
</dbReference>
<dbReference type="InterPro" id="IPR047112">
    <property type="entry name" value="RecG/Mfd"/>
</dbReference>
<dbReference type="EMBL" id="JALJXV010000003">
    <property type="protein sequence ID" value="MCP1674149.1"/>
    <property type="molecule type" value="Genomic_DNA"/>
</dbReference>
<reference evidence="12" key="1">
    <citation type="submission" date="2022-03" db="EMBL/GenBank/DDBJ databases">
        <title>Genomic Encyclopedia of Type Strains, Phase III (KMG-III): the genomes of soil and plant-associated and newly described type strains.</title>
        <authorList>
            <person name="Whitman W."/>
        </authorList>
    </citation>
    <scope>NUCLEOTIDE SEQUENCE</scope>
    <source>
        <strain evidence="12">ANL 6-2</strain>
    </source>
</reference>
<comment type="similarity">
    <text evidence="9">In the C-terminal section; belongs to the helicase family. RecG subfamily.</text>
</comment>
<dbReference type="Pfam" id="PF03461">
    <property type="entry name" value="TRCF"/>
    <property type="match status" value="1"/>
</dbReference>
<dbReference type="InterPro" id="IPR011545">
    <property type="entry name" value="DEAD/DEAH_box_helicase_dom"/>
</dbReference>
<keyword evidence="6 9" id="KW-0067">ATP-binding</keyword>
<dbReference type="GO" id="GO:0003678">
    <property type="term" value="F:DNA helicase activity"/>
    <property type="evidence" value="ECO:0007669"/>
    <property type="project" value="TreeGrafter"/>
</dbReference>
<evidence type="ECO:0000259" key="11">
    <source>
        <dbReference type="PROSITE" id="PS51194"/>
    </source>
</evidence>
<keyword evidence="4 9" id="KW-0378">Hydrolase</keyword>
<dbReference type="GO" id="GO:0005524">
    <property type="term" value="F:ATP binding"/>
    <property type="evidence" value="ECO:0007669"/>
    <property type="project" value="UniProtKB-UniRule"/>
</dbReference>
<dbReference type="Pfam" id="PF21132">
    <property type="entry name" value="MFD_D3"/>
    <property type="match status" value="1"/>
</dbReference>
<comment type="caution">
    <text evidence="12">The sequence shown here is derived from an EMBL/GenBank/DDBJ whole genome shotgun (WGS) entry which is preliminary data.</text>
</comment>
<dbReference type="AlphaFoldDB" id="A0AAE3KAY4"/>
<dbReference type="InterPro" id="IPR027417">
    <property type="entry name" value="P-loop_NTPase"/>
</dbReference>
<dbReference type="Gene3D" id="3.40.50.11140">
    <property type="match status" value="1"/>
</dbReference>
<dbReference type="GO" id="GO:0005737">
    <property type="term" value="C:cytoplasm"/>
    <property type="evidence" value="ECO:0007669"/>
    <property type="project" value="UniProtKB-SubCell"/>
</dbReference>
<dbReference type="Gene3D" id="3.90.1150.50">
    <property type="entry name" value="Transcription-repair-coupling factor, D7 domain"/>
    <property type="match status" value="1"/>
</dbReference>
<dbReference type="Pfam" id="PF02559">
    <property type="entry name" value="CarD_TRCF_RID"/>
    <property type="match status" value="1"/>
</dbReference>
<dbReference type="SMART" id="SM00487">
    <property type="entry name" value="DEXDc"/>
    <property type="match status" value="1"/>
</dbReference>
<dbReference type="RefSeq" id="WP_253475848.1">
    <property type="nucleotide sequence ID" value="NZ_JALJXV010000003.1"/>
</dbReference>
<protein>
    <recommendedName>
        <fullName evidence="9">Transcription-repair-coupling factor</fullName>
        <shortName evidence="9">TRCF</shortName>
        <ecNumber evidence="9">3.6.4.-</ecNumber>
    </recommendedName>
</protein>
<dbReference type="PANTHER" id="PTHR47964">
    <property type="entry name" value="ATP-DEPENDENT DNA HELICASE HOMOLOG RECG, CHLOROPLASTIC"/>
    <property type="match status" value="1"/>
</dbReference>
<dbReference type="SUPFAM" id="SSF143517">
    <property type="entry name" value="TRCF domain-like"/>
    <property type="match status" value="1"/>
</dbReference>
<dbReference type="HAMAP" id="MF_00969">
    <property type="entry name" value="TRCF"/>
    <property type="match status" value="1"/>
</dbReference>
<proteinExistence type="inferred from homology"/>
<evidence type="ECO:0000256" key="7">
    <source>
        <dbReference type="ARBA" id="ARBA00023125"/>
    </source>
</evidence>
<keyword evidence="5 12" id="KW-0347">Helicase</keyword>
<keyword evidence="1 9" id="KW-0963">Cytoplasm</keyword>
<evidence type="ECO:0000256" key="6">
    <source>
        <dbReference type="ARBA" id="ARBA00022840"/>
    </source>
</evidence>
<dbReference type="SUPFAM" id="SSF52540">
    <property type="entry name" value="P-loop containing nucleoside triphosphate hydrolases"/>
    <property type="match status" value="3"/>
</dbReference>
<dbReference type="InterPro" id="IPR001650">
    <property type="entry name" value="Helicase_C-like"/>
</dbReference>
<dbReference type="InterPro" id="IPR048635">
    <property type="entry name" value="MFD_D3"/>
</dbReference>
<evidence type="ECO:0000256" key="1">
    <source>
        <dbReference type="ARBA" id="ARBA00022490"/>
    </source>
</evidence>
<name>A0AAE3KAY4_9GAMM</name>
<organism evidence="12 13">
    <name type="scientific">Natronocella acetinitrilica</name>
    <dbReference type="NCBI Taxonomy" id="414046"/>
    <lineage>
        <taxon>Bacteria</taxon>
        <taxon>Pseudomonadati</taxon>
        <taxon>Pseudomonadota</taxon>
        <taxon>Gammaproteobacteria</taxon>
        <taxon>Chromatiales</taxon>
        <taxon>Ectothiorhodospiraceae</taxon>
        <taxon>Natronocella</taxon>
    </lineage>
</organism>
<keyword evidence="3 9" id="KW-0227">DNA damage</keyword>
<evidence type="ECO:0000256" key="5">
    <source>
        <dbReference type="ARBA" id="ARBA00022806"/>
    </source>
</evidence>
<evidence type="ECO:0000256" key="4">
    <source>
        <dbReference type="ARBA" id="ARBA00022801"/>
    </source>
</evidence>
<evidence type="ECO:0000256" key="3">
    <source>
        <dbReference type="ARBA" id="ARBA00022763"/>
    </source>
</evidence>
<dbReference type="SMART" id="SM01058">
    <property type="entry name" value="CarD_TRCF"/>
    <property type="match status" value="1"/>
</dbReference>
<dbReference type="GO" id="GO:0003684">
    <property type="term" value="F:damaged DNA binding"/>
    <property type="evidence" value="ECO:0007669"/>
    <property type="project" value="InterPro"/>
</dbReference>
<dbReference type="Gene3D" id="3.40.50.11180">
    <property type="match status" value="1"/>
</dbReference>
<dbReference type="GO" id="GO:0000716">
    <property type="term" value="P:transcription-coupled nucleotide-excision repair, DNA damage recognition"/>
    <property type="evidence" value="ECO:0007669"/>
    <property type="project" value="UniProtKB-UniRule"/>
</dbReference>
<dbReference type="InterPro" id="IPR014001">
    <property type="entry name" value="Helicase_ATP-bd"/>
</dbReference>
<dbReference type="InterPro" id="IPR036101">
    <property type="entry name" value="CarD-like/TRCF_RID_sf"/>
</dbReference>
<dbReference type="PANTHER" id="PTHR47964:SF1">
    <property type="entry name" value="ATP-DEPENDENT DNA HELICASE HOMOLOG RECG, CHLOROPLASTIC"/>
    <property type="match status" value="1"/>
</dbReference>
<evidence type="ECO:0000313" key="13">
    <source>
        <dbReference type="Proteomes" id="UP001205843"/>
    </source>
</evidence>
<dbReference type="GO" id="GO:0016787">
    <property type="term" value="F:hydrolase activity"/>
    <property type="evidence" value="ECO:0007669"/>
    <property type="project" value="UniProtKB-KW"/>
</dbReference>
<dbReference type="Gene3D" id="3.40.50.300">
    <property type="entry name" value="P-loop containing nucleotide triphosphate hydrolases"/>
    <property type="match status" value="2"/>
</dbReference>
<dbReference type="Proteomes" id="UP001205843">
    <property type="component" value="Unassembled WGS sequence"/>
</dbReference>
<keyword evidence="8 9" id="KW-0234">DNA repair</keyword>
<comment type="subcellular location">
    <subcellularLocation>
        <location evidence="9">Cytoplasm</location>
    </subcellularLocation>
</comment>
<evidence type="ECO:0000313" key="12">
    <source>
        <dbReference type="EMBL" id="MCP1674149.1"/>
    </source>
</evidence>
<dbReference type="PROSITE" id="PS51192">
    <property type="entry name" value="HELICASE_ATP_BIND_1"/>
    <property type="match status" value="1"/>
</dbReference>
<feature type="domain" description="Helicase C-terminal" evidence="11">
    <location>
        <begin position="820"/>
        <end position="975"/>
    </location>
</feature>
<comment type="similarity">
    <text evidence="9">In the N-terminal section; belongs to the UvrB family.</text>
</comment>
<sequence length="1165" mass="129138">MKEDTITDELLLRETPEAMDDTEELVAIGESTTWNGVYGSAGSLEIAKTYRANGFRTGMLVTRNDRQAENAIGELRLFLGADCPELYYIPDTETLPYDQESPHPGLISDRSSTLYHLSQAAQAGRPIIIIASISNLMRRIAGREHWIDSGIRLALGEALSPQALTDGLLERGYRRVSVVEEIGEFAVRPQGVIDAWPVGPDSPVRVRVSDGHVRAIDSLNIDTQRAAADDKGTLVFLPAREMPVTAAAIERFRNAWRRRFTRTMGDETYDAIAGGAIPSGIEYYLPFFTETATLLDFLPDDGQLFLAEGAISESHAHWRSVGERYIDLTSHGARQLLRPEELWVEPGEIIAAVRARESVIMTEAVAGPGAEGARVDVGSLPTEMTRQENLRAAIAALRPWFSMAERIFFVMRSEARRQQMDILCKMLRQKAEWVNGWDDFMDGSMRVGIGIGAMEAGFYLPRQGLLVMTEKEIFGQPIYQKDADRSEGQAAIGDDQLDMLSPGDPIVHVQNGVGRLDTIEPLTFGGVERDFLTIAYDAETRVFVKMEDLDLVMPYAGTNSEMAPFDAAKSKRWIKGLAEAQKHVREIARDLIRLDERRRATPGIAFDEPGGEYERFANEFPFQETRDQAQAISDIIDDMIAPTPMDRVVCGDVGFGKTEVAMRAAFVAAASGYQVAVMVPTTLLASQHFESFRRRFASFEYRIELLARSDERSADRHIVRAANAGEVDILIGTHRLLQGDISLPRLGLLVVDEEHRFGVQQKARLRELRGEVDALALTATPIPRTLSLAMHGIRDLSIIATPPAKRLSIRTTAQRWSATLVSEAVSRERQREGQVFYVHNRVESIDAVAEELTRLLPDADIRIAHGKMAEAELEAVMSAFYRHEFDVLLCTTIIETGIDIPNANTIIIDQAENFGLAQLHQLRGRVGRSHRQAYAYMLTRADALSETAERRLRALSEATKLGQGYMLAAHDLEIRGAGELLGEEQSGSIQAIGFQLYMRLLERAIEALKAGEEIDEGLSLTNAATIEIGLGGHIPPELIDEPGLRLGYYKRLVSVADRDEVDRLAEEIADRFGEPPKALQALLRISNLRAALRRAGVHKVIADDGAVTLDFRSFRSVRLATLFTMIERDETLAISDDGRQVILSAAEGPDLAEHIIDFCEAITAA</sequence>
<dbReference type="Gene3D" id="2.40.10.170">
    <property type="match status" value="1"/>
</dbReference>
<dbReference type="NCBIfam" id="TIGR00580">
    <property type="entry name" value="mfd"/>
    <property type="match status" value="1"/>
</dbReference>
<evidence type="ECO:0000256" key="8">
    <source>
        <dbReference type="ARBA" id="ARBA00023204"/>
    </source>
</evidence>
<feature type="domain" description="Helicase ATP-binding" evidence="10">
    <location>
        <begin position="638"/>
        <end position="799"/>
    </location>
</feature>